<feature type="transmembrane region" description="Helical" evidence="2">
    <location>
        <begin position="491"/>
        <end position="518"/>
    </location>
</feature>
<keyword evidence="2" id="KW-0472">Membrane</keyword>
<comment type="caution">
    <text evidence="3">The sequence shown here is derived from an EMBL/GenBank/DDBJ whole genome shotgun (WGS) entry which is preliminary data.</text>
</comment>
<feature type="transmembrane region" description="Helical" evidence="2">
    <location>
        <begin position="677"/>
        <end position="700"/>
    </location>
</feature>
<gene>
    <name evidence="3" type="ORF">ACFO6V_02590</name>
</gene>
<evidence type="ECO:0008006" key="5">
    <source>
        <dbReference type="Google" id="ProtNLM"/>
    </source>
</evidence>
<feature type="region of interest" description="Disordered" evidence="1">
    <location>
        <begin position="135"/>
        <end position="168"/>
    </location>
</feature>
<protein>
    <recommendedName>
        <fullName evidence="5">Integral membrane protein</fullName>
    </recommendedName>
</protein>
<feature type="transmembrane region" description="Helical" evidence="2">
    <location>
        <begin position="555"/>
        <end position="579"/>
    </location>
</feature>
<dbReference type="RefSeq" id="WP_377131875.1">
    <property type="nucleotide sequence ID" value="NZ_JBHSFI010000001.1"/>
</dbReference>
<feature type="transmembrane region" description="Helical" evidence="2">
    <location>
        <begin position="643"/>
        <end position="665"/>
    </location>
</feature>
<reference evidence="4" key="1">
    <citation type="journal article" date="2019" name="Int. J. Syst. Evol. Microbiol.">
        <title>The Global Catalogue of Microorganisms (GCM) 10K type strain sequencing project: providing services to taxonomists for standard genome sequencing and annotation.</title>
        <authorList>
            <consortium name="The Broad Institute Genomics Platform"/>
            <consortium name="The Broad Institute Genome Sequencing Center for Infectious Disease"/>
            <person name="Wu L."/>
            <person name="Ma J."/>
        </authorList>
    </citation>
    <scope>NUCLEOTIDE SEQUENCE [LARGE SCALE GENOMIC DNA]</scope>
    <source>
        <strain evidence="4">CCUG 42722</strain>
    </source>
</reference>
<sequence length="972" mass="100772">MESAPSGTPSSPQPHILELRIHGIANALPYGSLDLPQSEVVQSDGDALGSFWTPRPDAEARDKALPPGHVRAIRPDVRREAYSWSAMARLGGLPFGGVLGVLGTVAVRLLWAAMIPFGLANAAYWARRIPAPEAGAHEAGATEPGATEPGAIGSGGREPGTRRPASGTLRPEATAALTRVFALGLTLLFVSAVATVALSVIGTRCIGLATAAPDSVVPVCARIPSVLYGLARMDVGDRLALLSLVPVLLVTVLVLVAHSGQVRFESKFSSVRAGRTVPPSGPPLHRAGFWSQRTGSGLLWAHLGAGLALTGQYLTWTRYADAGLPMPGLPVAGLVVILGACVFVALRTDDDGVQAVAPRAKGRAGIVVFAAGLLVWLLACWACFSGPQPAKMPALIGLDLVPALLSVGLCGIAATGLAWRTTRSVRGVAAWSIVPVVATACVAYVLVTEPDGPLRHLLVAVAVLAILSPVAVVLAAVLLRRRRYEGWNGAGPGVFLLVSAAAAAVYSSLLVLGVQWFLRSGETAPPKPLGNGLVGLPRDVPEIDLVRVPPVYTEFGTASVVIALVFVVLVGVALAGPYVMDAVRSRDLWIPRAPRTAGLPYGPAVPAWRAVADAPDSDGGPNPVLERVLRGRKVAAMSHRAELAGGALAAASYVAALLAHVPLITQHSDTGTYQTPLWLSGLAVPALGVLAATLVASALAGTTGGGPSRPWGLVWDLLCFLPRSAHPFGPPSYAERAVPEVRSRVDAWLTGADIADDAERERVAPARRVVLSAHSIGAVLAAAVILIRAGNPVPDTVDGRLGLLSYGTQLRPFLGRFFPDLLGPTTTGTPPCTGPAWSADPWGGQVRAARAAVGSGPGAVPAAPLTPERPEPGSGEQVTLMSLLTCGAKPAWVNLWRRTDFMGFPVVGYGSNEVDRGAEEMDRSAYLFAVAAHSGYQSSWAYHVALDEVVSRLTPAGPSGAQPAVTRRGEPG</sequence>
<evidence type="ECO:0000313" key="4">
    <source>
        <dbReference type="Proteomes" id="UP001596011"/>
    </source>
</evidence>
<organism evidence="3 4">
    <name type="scientific">Promicromonospora alba</name>
    <dbReference type="NCBI Taxonomy" id="1616110"/>
    <lineage>
        <taxon>Bacteria</taxon>
        <taxon>Bacillati</taxon>
        <taxon>Actinomycetota</taxon>
        <taxon>Actinomycetes</taxon>
        <taxon>Micrococcales</taxon>
        <taxon>Promicromonosporaceae</taxon>
        <taxon>Promicromonospora</taxon>
    </lineage>
</organism>
<feature type="transmembrane region" description="Helical" evidence="2">
    <location>
        <begin position="400"/>
        <end position="419"/>
    </location>
</feature>
<evidence type="ECO:0000313" key="3">
    <source>
        <dbReference type="EMBL" id="MFC4627105.1"/>
    </source>
</evidence>
<feature type="transmembrane region" description="Helical" evidence="2">
    <location>
        <begin position="428"/>
        <end position="447"/>
    </location>
</feature>
<keyword evidence="4" id="KW-1185">Reference proteome</keyword>
<evidence type="ECO:0000256" key="2">
    <source>
        <dbReference type="SAM" id="Phobius"/>
    </source>
</evidence>
<feature type="compositionally biased region" description="Low complexity" evidence="1">
    <location>
        <begin position="135"/>
        <end position="151"/>
    </location>
</feature>
<evidence type="ECO:0000256" key="1">
    <source>
        <dbReference type="SAM" id="MobiDB-lite"/>
    </source>
</evidence>
<feature type="transmembrane region" description="Helical" evidence="2">
    <location>
        <begin position="366"/>
        <end position="388"/>
    </location>
</feature>
<feature type="region of interest" description="Disordered" evidence="1">
    <location>
        <begin position="953"/>
        <end position="972"/>
    </location>
</feature>
<feature type="transmembrane region" description="Helical" evidence="2">
    <location>
        <begin position="180"/>
        <end position="201"/>
    </location>
</feature>
<accession>A0ABV9HC24</accession>
<feature type="transmembrane region" description="Helical" evidence="2">
    <location>
        <begin position="239"/>
        <end position="257"/>
    </location>
</feature>
<feature type="transmembrane region" description="Helical" evidence="2">
    <location>
        <begin position="328"/>
        <end position="346"/>
    </location>
</feature>
<feature type="transmembrane region" description="Helical" evidence="2">
    <location>
        <begin position="298"/>
        <end position="316"/>
    </location>
</feature>
<dbReference type="EMBL" id="JBHSFI010000001">
    <property type="protein sequence ID" value="MFC4627105.1"/>
    <property type="molecule type" value="Genomic_DNA"/>
</dbReference>
<keyword evidence="2" id="KW-0812">Transmembrane</keyword>
<feature type="transmembrane region" description="Helical" evidence="2">
    <location>
        <begin position="459"/>
        <end position="479"/>
    </location>
</feature>
<name>A0ABV9HC24_9MICO</name>
<feature type="transmembrane region" description="Helical" evidence="2">
    <location>
        <begin position="769"/>
        <end position="787"/>
    </location>
</feature>
<dbReference type="Proteomes" id="UP001596011">
    <property type="component" value="Unassembled WGS sequence"/>
</dbReference>
<proteinExistence type="predicted"/>
<keyword evidence="2" id="KW-1133">Transmembrane helix</keyword>